<sequence length="281" mass="30591">MSSSATGPAKSEFHQVIVVTNIKNSIPFMVEMENDHYTMWAELFEVHARAYKVIDHIIPQPEKESPTSIDASFEMWTIIDSTDFSSTSMEDFPDVSAYCKRLKQLSNQLKNVGAPVSSHHLVLQLVSGLLAPCSPWRNLAWQKCIALALPLHCTLSFHGTRMTPPSITPIVVKTTALVPAAITKVRLAPAGVDNTVVPDLMVPPGPLSHGSIPSIHPGLLGVCLLALILHLSGLVPPVLRGYHASQTSVPRLTLPQLHQLPLTLQLLYTPCLSLLQTARGT</sequence>
<keyword evidence="1" id="KW-0416">Keratin</keyword>
<gene>
    <name evidence="1" type="ORF">A2U01_0013408</name>
</gene>
<reference evidence="1 2" key="1">
    <citation type="journal article" date="2018" name="Front. Plant Sci.">
        <title>Red Clover (Trifolium pratense) and Zigzag Clover (T. medium) - A Picture of Genomic Similarities and Differences.</title>
        <authorList>
            <person name="Dluhosova J."/>
            <person name="Istvanek J."/>
            <person name="Nedelnik J."/>
            <person name="Repkova J."/>
        </authorList>
    </citation>
    <scope>NUCLEOTIDE SEQUENCE [LARGE SCALE GENOMIC DNA]</scope>
    <source>
        <strain evidence="2">cv. 10/8</strain>
        <tissue evidence="1">Leaf</tissue>
    </source>
</reference>
<name>A0A392N0I6_9FABA</name>
<dbReference type="PANTHER" id="PTHR47481:SF10">
    <property type="entry name" value="COPIA-LIKE POLYPROTEIN_RETROTRANSPOSON"/>
    <property type="match status" value="1"/>
</dbReference>
<keyword evidence="2" id="KW-1185">Reference proteome</keyword>
<evidence type="ECO:0000313" key="1">
    <source>
        <dbReference type="EMBL" id="MCH92468.1"/>
    </source>
</evidence>
<dbReference type="GO" id="GO:0005882">
    <property type="term" value="C:intermediate filament"/>
    <property type="evidence" value="ECO:0007669"/>
    <property type="project" value="UniProtKB-KW"/>
</dbReference>
<dbReference type="EMBL" id="LXQA010022764">
    <property type="protein sequence ID" value="MCH92468.1"/>
    <property type="molecule type" value="Genomic_DNA"/>
</dbReference>
<protein>
    <submittedName>
        <fullName evidence="1">Keratin type I cytoskeletal 9-like</fullName>
    </submittedName>
</protein>
<dbReference type="PANTHER" id="PTHR47481">
    <property type="match status" value="1"/>
</dbReference>
<organism evidence="1 2">
    <name type="scientific">Trifolium medium</name>
    <dbReference type="NCBI Taxonomy" id="97028"/>
    <lineage>
        <taxon>Eukaryota</taxon>
        <taxon>Viridiplantae</taxon>
        <taxon>Streptophyta</taxon>
        <taxon>Embryophyta</taxon>
        <taxon>Tracheophyta</taxon>
        <taxon>Spermatophyta</taxon>
        <taxon>Magnoliopsida</taxon>
        <taxon>eudicotyledons</taxon>
        <taxon>Gunneridae</taxon>
        <taxon>Pentapetalae</taxon>
        <taxon>rosids</taxon>
        <taxon>fabids</taxon>
        <taxon>Fabales</taxon>
        <taxon>Fabaceae</taxon>
        <taxon>Papilionoideae</taxon>
        <taxon>50 kb inversion clade</taxon>
        <taxon>NPAAA clade</taxon>
        <taxon>Hologalegina</taxon>
        <taxon>IRL clade</taxon>
        <taxon>Trifolieae</taxon>
        <taxon>Trifolium</taxon>
    </lineage>
</organism>
<proteinExistence type="predicted"/>
<comment type="caution">
    <text evidence="1">The sequence shown here is derived from an EMBL/GenBank/DDBJ whole genome shotgun (WGS) entry which is preliminary data.</text>
</comment>
<dbReference type="AlphaFoldDB" id="A0A392N0I6"/>
<dbReference type="Proteomes" id="UP000265520">
    <property type="component" value="Unassembled WGS sequence"/>
</dbReference>
<accession>A0A392N0I6</accession>
<evidence type="ECO:0000313" key="2">
    <source>
        <dbReference type="Proteomes" id="UP000265520"/>
    </source>
</evidence>